<evidence type="ECO:0000313" key="1">
    <source>
        <dbReference type="EMBL" id="ABD86634.1"/>
    </source>
</evidence>
<proteinExistence type="predicted"/>
<reference evidence="1" key="1">
    <citation type="submission" date="2006-03" db="EMBL/GenBank/DDBJ databases">
        <title>Complete sequence of Rhodopseudomonas palustris BisB18.</title>
        <authorList>
            <consortium name="US DOE Joint Genome Institute"/>
            <person name="Copeland A."/>
            <person name="Lucas S."/>
            <person name="Lapidus A."/>
            <person name="Barry K."/>
            <person name="Detter J.C."/>
            <person name="Glavina del Rio T."/>
            <person name="Hammon N."/>
            <person name="Israni S."/>
            <person name="Dalin E."/>
            <person name="Tice H."/>
            <person name="Pitluck S."/>
            <person name="Chain P."/>
            <person name="Malfatti S."/>
            <person name="Shin M."/>
            <person name="Vergez L."/>
            <person name="Schmutz J."/>
            <person name="Larimer F."/>
            <person name="Land M."/>
            <person name="Hauser L."/>
            <person name="Pelletier D.A."/>
            <person name="Kyrpides N."/>
            <person name="Anderson I."/>
            <person name="Oda Y."/>
            <person name="Harwood C.S."/>
            <person name="Richardson P."/>
        </authorList>
    </citation>
    <scope>NUCLEOTIDE SEQUENCE [LARGE SCALE GENOMIC DNA]</scope>
    <source>
        <strain evidence="1">BisB18</strain>
    </source>
</reference>
<protein>
    <submittedName>
        <fullName evidence="1">Uncharacterized protein</fullName>
    </submittedName>
</protein>
<organism evidence="1">
    <name type="scientific">Rhodopseudomonas palustris (strain BisB18)</name>
    <dbReference type="NCBI Taxonomy" id="316056"/>
    <lineage>
        <taxon>Bacteria</taxon>
        <taxon>Pseudomonadati</taxon>
        <taxon>Pseudomonadota</taxon>
        <taxon>Alphaproteobacteria</taxon>
        <taxon>Hyphomicrobiales</taxon>
        <taxon>Nitrobacteraceae</taxon>
        <taxon>Rhodopseudomonas</taxon>
    </lineage>
</organism>
<name>Q21AF2_RHOPB</name>
<sequence length="81" mass="9378">MLFKSPGPSFRGTSSFFASEPGIHNHRRDYAFLTCSFFELAIRNDDNILVGRFNPNRKVSRSGGCIRRFSFVTVCRRFRQP</sequence>
<accession>Q21AF2</accession>
<dbReference type="HOGENOM" id="CLU_2571601_0_0_5"/>
<dbReference type="EMBL" id="CP000301">
    <property type="protein sequence ID" value="ABD86634.1"/>
    <property type="molecule type" value="Genomic_DNA"/>
</dbReference>
<dbReference type="KEGG" id="rpc:RPC_1070"/>
<gene>
    <name evidence="1" type="ordered locus">RPC_1070</name>
</gene>
<dbReference type="STRING" id="316056.RPC_1070"/>
<dbReference type="AlphaFoldDB" id="Q21AF2"/>